<dbReference type="InterPro" id="IPR043502">
    <property type="entry name" value="DNA/RNA_pol_sf"/>
</dbReference>
<dbReference type="Gene3D" id="3.30.420.10">
    <property type="entry name" value="Ribonuclease H-like superfamily/Ribonuclease H"/>
    <property type="match status" value="1"/>
</dbReference>
<dbReference type="InterPro" id="IPR054722">
    <property type="entry name" value="PolX-like_BBD"/>
</dbReference>
<dbReference type="PANTHER" id="PTHR11439">
    <property type="entry name" value="GAG-POL-RELATED RETROTRANSPOSON"/>
    <property type="match status" value="1"/>
</dbReference>
<dbReference type="CDD" id="cd09272">
    <property type="entry name" value="RNase_HI_RT_Ty1"/>
    <property type="match status" value="1"/>
</dbReference>
<dbReference type="PROSITE" id="PS50994">
    <property type="entry name" value="INTEGRASE"/>
    <property type="match status" value="1"/>
</dbReference>
<feature type="region of interest" description="Disordered" evidence="3">
    <location>
        <begin position="875"/>
        <end position="900"/>
    </location>
</feature>
<protein>
    <submittedName>
        <fullName evidence="5">Polyprotein</fullName>
    </submittedName>
</protein>
<gene>
    <name evidence="5" type="ORF">PsYK624_170360</name>
</gene>
<evidence type="ECO:0000256" key="1">
    <source>
        <dbReference type="ARBA" id="ARBA00022750"/>
    </source>
</evidence>
<feature type="compositionally biased region" description="Pro residues" evidence="3">
    <location>
        <begin position="494"/>
        <end position="515"/>
    </location>
</feature>
<dbReference type="Pfam" id="PF13976">
    <property type="entry name" value="gag_pre-integrs"/>
    <property type="match status" value="1"/>
</dbReference>
<comment type="caution">
    <text evidence="5">The sequence shown here is derived from an EMBL/GenBank/DDBJ whole genome shotgun (WGS) entry which is preliminary data.</text>
</comment>
<keyword evidence="1" id="KW-0064">Aspartyl protease</keyword>
<dbReference type="InterPro" id="IPR013103">
    <property type="entry name" value="RVT_2"/>
</dbReference>
<keyword evidence="1" id="KW-0645">Protease</keyword>
<feature type="domain" description="Integrase catalytic" evidence="4">
    <location>
        <begin position="322"/>
        <end position="484"/>
    </location>
</feature>
<organism evidence="5 6">
    <name type="scientific">Phanerochaete sordida</name>
    <dbReference type="NCBI Taxonomy" id="48140"/>
    <lineage>
        <taxon>Eukaryota</taxon>
        <taxon>Fungi</taxon>
        <taxon>Dikarya</taxon>
        <taxon>Basidiomycota</taxon>
        <taxon>Agaricomycotina</taxon>
        <taxon>Agaricomycetes</taxon>
        <taxon>Polyporales</taxon>
        <taxon>Phanerochaetaceae</taxon>
        <taxon>Phanerochaete</taxon>
    </lineage>
</organism>
<evidence type="ECO:0000313" key="6">
    <source>
        <dbReference type="Proteomes" id="UP000703269"/>
    </source>
</evidence>
<name>A0A9P3LMT9_9APHY</name>
<dbReference type="GO" id="GO:0015074">
    <property type="term" value="P:DNA integration"/>
    <property type="evidence" value="ECO:0007669"/>
    <property type="project" value="InterPro"/>
</dbReference>
<proteinExistence type="predicted"/>
<keyword evidence="2" id="KW-0694">RNA-binding</keyword>
<dbReference type="OrthoDB" id="3227225at2759"/>
<dbReference type="AlphaFoldDB" id="A0A9P3LMT9"/>
<dbReference type="GO" id="GO:0003723">
    <property type="term" value="F:RNA binding"/>
    <property type="evidence" value="ECO:0007669"/>
    <property type="project" value="UniProtKB-KW"/>
</dbReference>
<evidence type="ECO:0000313" key="5">
    <source>
        <dbReference type="EMBL" id="GJF00736.1"/>
    </source>
</evidence>
<feature type="compositionally biased region" description="Basic and acidic residues" evidence="3">
    <location>
        <begin position="558"/>
        <end position="567"/>
    </location>
</feature>
<feature type="region of interest" description="Disordered" evidence="3">
    <location>
        <begin position="89"/>
        <end position="136"/>
    </location>
</feature>
<feature type="compositionally biased region" description="Pro residues" evidence="3">
    <location>
        <begin position="525"/>
        <end position="538"/>
    </location>
</feature>
<dbReference type="SUPFAM" id="SSF53098">
    <property type="entry name" value="Ribonuclease H-like"/>
    <property type="match status" value="1"/>
</dbReference>
<dbReference type="Pfam" id="PF22936">
    <property type="entry name" value="Pol_BBD"/>
    <property type="match status" value="1"/>
</dbReference>
<dbReference type="Pfam" id="PF07727">
    <property type="entry name" value="RVT_2"/>
    <property type="match status" value="1"/>
</dbReference>
<dbReference type="InterPro" id="IPR001584">
    <property type="entry name" value="Integrase_cat-core"/>
</dbReference>
<dbReference type="InterPro" id="IPR025724">
    <property type="entry name" value="GAG-pre-integrase_dom"/>
</dbReference>
<keyword evidence="1" id="KW-0378">Hydrolase</keyword>
<dbReference type="InterPro" id="IPR036397">
    <property type="entry name" value="RNaseH_sf"/>
</dbReference>
<evidence type="ECO:0000259" key="4">
    <source>
        <dbReference type="PROSITE" id="PS50994"/>
    </source>
</evidence>
<dbReference type="GO" id="GO:0004190">
    <property type="term" value="F:aspartic-type endopeptidase activity"/>
    <property type="evidence" value="ECO:0007669"/>
    <property type="project" value="UniProtKB-KW"/>
</dbReference>
<feature type="compositionally biased region" description="Low complexity" evidence="3">
    <location>
        <begin position="105"/>
        <end position="127"/>
    </location>
</feature>
<dbReference type="EMBL" id="BPQB01000193">
    <property type="protein sequence ID" value="GJF00736.1"/>
    <property type="molecule type" value="Genomic_DNA"/>
</dbReference>
<reference evidence="5 6" key="1">
    <citation type="submission" date="2021-08" db="EMBL/GenBank/DDBJ databases">
        <title>Draft Genome Sequence of Phanerochaete sordida strain YK-624.</title>
        <authorList>
            <person name="Mori T."/>
            <person name="Dohra H."/>
            <person name="Suzuki T."/>
            <person name="Kawagishi H."/>
            <person name="Hirai H."/>
        </authorList>
    </citation>
    <scope>NUCLEOTIDE SEQUENCE [LARGE SCALE GENOMIC DNA]</scope>
    <source>
        <strain evidence="5 6">YK-624</strain>
    </source>
</reference>
<dbReference type="PANTHER" id="PTHR11439:SF483">
    <property type="entry name" value="PEPTIDE SYNTHASE GLIP-LIKE, PUTATIVE (AFU_ORTHOLOGUE AFUA_3G12920)-RELATED"/>
    <property type="match status" value="1"/>
</dbReference>
<accession>A0A9P3LMT9</accession>
<dbReference type="SUPFAM" id="SSF56672">
    <property type="entry name" value="DNA/RNA polymerases"/>
    <property type="match status" value="1"/>
</dbReference>
<dbReference type="Proteomes" id="UP000703269">
    <property type="component" value="Unassembled WGS sequence"/>
</dbReference>
<evidence type="ECO:0000256" key="2">
    <source>
        <dbReference type="ARBA" id="ARBA00022884"/>
    </source>
</evidence>
<dbReference type="InterPro" id="IPR012337">
    <property type="entry name" value="RNaseH-like_sf"/>
</dbReference>
<keyword evidence="6" id="KW-1185">Reference proteome</keyword>
<evidence type="ECO:0000256" key="3">
    <source>
        <dbReference type="SAM" id="MobiDB-lite"/>
    </source>
</evidence>
<dbReference type="GO" id="GO:0005634">
    <property type="term" value="C:nucleus"/>
    <property type="evidence" value="ECO:0007669"/>
    <property type="project" value="UniProtKB-ARBA"/>
</dbReference>
<sequence length="1131" mass="124736">MTLIRALPSSYANFASLLQLLDKLDKDTLQAAFINEEALRSRTSTPGTTAVLSASTSQAPATDACAWCELPGHTRDQCFRFKRDQQKAAQEAQEKKKSRGKNKAKATPTQATAAAAQETATEFAGQASVRRSAHSTAPEHATHLLWTADTGATSHMTPHKHWLRNYAPLRVAVRLANDDVVYSEGVGVLHVPELGSNLFSVLYLARHRGFTIHIHSDRMGFDREGHTLFCAKIGASNTAYLDGKVVSAPQAALSASASTLPLDESLWHRRFAHTHLQSIRDLAKGQLVSGMRLDSKQEADPICEPCLSGKLNAAPFPSSTSRASNPLKFVHSDVHGPLPVRTASGYRYWITFIDDSTRLRSVILLKTKGEATSAFKQFKAFAENETNERIGTLRDDKGGEYMSKELEDFCNEHGIQRQHTFYNPSTKKAIISERAIFDERYLPGLKNWPNSVPSATHPPLHQVSIPASPEFHFVSPSEDAQQPRLGGEGSVDPQPEPAAPPPPQDQSPAPEPAHSPSPVRSRAPSPSPARSPPPPAAPPARGHAPSEPQAGPSGLQREPSEPSLAERRPKHNVKPPGEWWKVQPAAAPEPAPQDPIPEEPMEDINEDQEVPLSDASTDELCLKASSGQNTWPATYGAAMKRNDAEDWRAAAQAELDALIANGTWEPCPLPPGKKAIGNRWVFTQKFLTDGELERYKARLVIKGYAQRPGLDYFETFAPTVPMASVRVTLCLSALEDLYLRSLDISNAYTNGVLKEEVYMQQPEGFHFGKPGWVLRLCKALYGLKQAGNVWNKTLHATLRDLGFTRLKSDPSLYLYRRGNIRIIVPVFIDDITIASNDAAEANRFLQELSMVYKLRDLGDTSALFGIAITRDRPNRRNHALPATTPMSPDRRLSSADCPSTPAERTAMQSLPYINAVGSLMFLATCTRPDIAYTVSVLARFNSNPGQAHWQAVKHLFRYLKGTQDLQLTYCPAATKELFVTYSDSDYAGDSDTLRSTGAYVVMMGTGAVDWSSKLQGMVTHSTTEAEYVAANQAGRDIMWMRNLLEEFGYNLSESPSTLFMDNNSAIAVAKNPEHFGRLKHIQLRLYWLRDVVEQGLINPQYVQTDWMLADVLTKALPPVKVTALRRLLGLE</sequence>
<feature type="region of interest" description="Disordered" evidence="3">
    <location>
        <begin position="471"/>
        <end position="601"/>
    </location>
</feature>